<evidence type="ECO:0000256" key="1">
    <source>
        <dbReference type="ARBA" id="ARBA00023015"/>
    </source>
</evidence>
<dbReference type="RefSeq" id="WP_040089880.1">
    <property type="nucleotide sequence ID" value="NZ_BFXY01000158.1"/>
</dbReference>
<dbReference type="SMART" id="SM00342">
    <property type="entry name" value="HTH_ARAC"/>
    <property type="match status" value="1"/>
</dbReference>
<dbReference type="PATRIC" id="fig|562.7396.peg.3687"/>
<dbReference type="NCBIfam" id="NF007243">
    <property type="entry name" value="PRK09685.1"/>
    <property type="match status" value="1"/>
</dbReference>
<evidence type="ECO:0000313" key="5">
    <source>
        <dbReference type="EMBL" id="GDH62042.1"/>
    </source>
</evidence>
<dbReference type="GO" id="GO:0043565">
    <property type="term" value="F:sequence-specific DNA binding"/>
    <property type="evidence" value="ECO:0007669"/>
    <property type="project" value="InterPro"/>
</dbReference>
<dbReference type="SUPFAM" id="SSF46689">
    <property type="entry name" value="Homeodomain-like"/>
    <property type="match status" value="1"/>
</dbReference>
<evidence type="ECO:0000313" key="7">
    <source>
        <dbReference type="Proteomes" id="UP000037564"/>
    </source>
</evidence>
<dbReference type="Proteomes" id="UP000037564">
    <property type="component" value="Unassembled WGS sequence"/>
</dbReference>
<dbReference type="InterPro" id="IPR009057">
    <property type="entry name" value="Homeodomain-like_sf"/>
</dbReference>
<dbReference type="Pfam" id="PF14525">
    <property type="entry name" value="AraC_binding_2"/>
    <property type="match status" value="1"/>
</dbReference>
<protein>
    <submittedName>
        <fullName evidence="5">Transcriptional activator for tynA and feaB</fullName>
    </submittedName>
    <submittedName>
        <fullName evidence="6">Transcriptional regulator</fullName>
    </submittedName>
</protein>
<sequence length="301" mass="34634">MNPAVDNEFQQWLSQINQVCGNFTGRLLTERYTGVLDTHFAKGLKLSTVTTSGVNLSRTWQEVKGSDDAWFYTVFQLSGQAIMEQDERQVQIGAGDITLLDASRPCSLYWQESSKQISLLLPRTLLEQYFPHQKPVCAERLDADLPMVQLSHRLLRESMNNPALSETESEAALQAMVCLLRPVLHQRESVQPRRERQFQKVVTLIDDNIREEILRPEWIAGETGMSVRSLYRMFADKGLVVAQYIRNRRLDFCADAIRHAADDEKLAGIGFHWGFSDQSHFSTVFKQRFGMTPGEYRRKFR</sequence>
<dbReference type="PANTHER" id="PTHR46796:SF10">
    <property type="entry name" value="TRANSCRIPTIONAL ACTIVATOR FEAR"/>
    <property type="match status" value="1"/>
</dbReference>
<feature type="domain" description="HTH araC/xylS-type" evidence="4">
    <location>
        <begin position="199"/>
        <end position="299"/>
    </location>
</feature>
<dbReference type="Pfam" id="PF12833">
    <property type="entry name" value="HTH_18"/>
    <property type="match status" value="1"/>
</dbReference>
<evidence type="ECO:0000313" key="8">
    <source>
        <dbReference type="Proteomes" id="UP000303027"/>
    </source>
</evidence>
<keyword evidence="3" id="KW-0804">Transcription</keyword>
<proteinExistence type="predicted"/>
<gene>
    <name evidence="5" type="primary">feaR</name>
    <name evidence="5" type="ORF">BvCmsKKP061_04855</name>
    <name evidence="6" type="ORF">WR15_00320</name>
</gene>
<dbReference type="InterPro" id="IPR035418">
    <property type="entry name" value="AraC-bd_2"/>
</dbReference>
<evidence type="ECO:0000256" key="2">
    <source>
        <dbReference type="ARBA" id="ARBA00023125"/>
    </source>
</evidence>
<dbReference type="AlphaFoldDB" id="A0A0B0VST2"/>
<keyword evidence="2" id="KW-0238">DNA-binding</keyword>
<dbReference type="PRINTS" id="PR00032">
    <property type="entry name" value="HTHARAC"/>
</dbReference>
<keyword evidence="1" id="KW-0805">Transcription regulation</keyword>
<evidence type="ECO:0000259" key="4">
    <source>
        <dbReference type="PROSITE" id="PS01124"/>
    </source>
</evidence>
<dbReference type="PROSITE" id="PS01124">
    <property type="entry name" value="HTH_ARAC_FAMILY_2"/>
    <property type="match status" value="1"/>
</dbReference>
<reference evidence="5 8" key="2">
    <citation type="submission" date="2018-04" db="EMBL/GenBank/DDBJ databases">
        <title>Large scale genomics of bovine and human commensal E. coli to reveal the emerging process of EHEC.</title>
        <authorList>
            <person name="Arimizu Y."/>
            <person name="Ogura Y."/>
        </authorList>
    </citation>
    <scope>NUCLEOTIDE SEQUENCE [LARGE SCALE GENOMIC DNA]</scope>
    <source>
        <strain evidence="5 8">KK-P061</strain>
    </source>
</reference>
<evidence type="ECO:0000256" key="3">
    <source>
        <dbReference type="ARBA" id="ARBA00023163"/>
    </source>
</evidence>
<reference evidence="6 7" key="1">
    <citation type="submission" date="2015-07" db="EMBL/GenBank/DDBJ databases">
        <title>Genome sequences of 64 non-O157:H7 Shiga toxin-producing Escherichia coli strains.</title>
        <authorList>
            <person name="Gonzalez-Escalona N."/>
            <person name="Toro M."/>
            <person name="Timme R."/>
            <person name="Payne J."/>
        </authorList>
    </citation>
    <scope>NUCLEOTIDE SEQUENCE [LARGE SCALE GENOMIC DNA]</scope>
    <source>
        <strain evidence="6 7">CFSAN026843</strain>
    </source>
</reference>
<dbReference type="InterPro" id="IPR050204">
    <property type="entry name" value="AraC_XylS_family_regulators"/>
</dbReference>
<dbReference type="EMBL" id="LGZN01000005">
    <property type="protein sequence ID" value="KNF72301.1"/>
    <property type="molecule type" value="Genomic_DNA"/>
</dbReference>
<dbReference type="EMBL" id="BFXY01000158">
    <property type="protein sequence ID" value="GDH62042.1"/>
    <property type="molecule type" value="Genomic_DNA"/>
</dbReference>
<dbReference type="InterPro" id="IPR020449">
    <property type="entry name" value="Tscrpt_reg_AraC-type_HTH"/>
</dbReference>
<dbReference type="InterPro" id="IPR018060">
    <property type="entry name" value="HTH_AraC"/>
</dbReference>
<evidence type="ECO:0000313" key="6">
    <source>
        <dbReference type="EMBL" id="KNF72301.1"/>
    </source>
</evidence>
<dbReference type="Proteomes" id="UP000303027">
    <property type="component" value="Unassembled WGS sequence"/>
</dbReference>
<dbReference type="FunFam" id="1.10.10.60:FF:000864">
    <property type="match status" value="1"/>
</dbReference>
<accession>A0A0B0VST2</accession>
<comment type="caution">
    <text evidence="6">The sequence shown here is derived from an EMBL/GenBank/DDBJ whole genome shotgun (WGS) entry which is preliminary data.</text>
</comment>
<dbReference type="GO" id="GO:0003700">
    <property type="term" value="F:DNA-binding transcription factor activity"/>
    <property type="evidence" value="ECO:0007669"/>
    <property type="project" value="InterPro"/>
</dbReference>
<name>A0A0B0VST2_ECOLX</name>
<dbReference type="PANTHER" id="PTHR46796">
    <property type="entry name" value="HTH-TYPE TRANSCRIPTIONAL ACTIVATOR RHAS-RELATED"/>
    <property type="match status" value="1"/>
</dbReference>
<dbReference type="Gene3D" id="1.10.10.60">
    <property type="entry name" value="Homeodomain-like"/>
    <property type="match status" value="1"/>
</dbReference>
<dbReference type="SUPFAM" id="SSF51215">
    <property type="entry name" value="Regulatory protein AraC"/>
    <property type="match status" value="1"/>
</dbReference>
<dbReference type="InterPro" id="IPR037923">
    <property type="entry name" value="HTH-like"/>
</dbReference>
<organism evidence="6 7">
    <name type="scientific">Escherichia coli</name>
    <dbReference type="NCBI Taxonomy" id="562"/>
    <lineage>
        <taxon>Bacteria</taxon>
        <taxon>Pseudomonadati</taxon>
        <taxon>Pseudomonadota</taxon>
        <taxon>Gammaproteobacteria</taxon>
        <taxon>Enterobacterales</taxon>
        <taxon>Enterobacteriaceae</taxon>
        <taxon>Escherichia</taxon>
    </lineage>
</organism>